<dbReference type="Gene3D" id="3.40.30.60">
    <property type="entry name" value="FHIPEP family, domain 1"/>
    <property type="match status" value="1"/>
</dbReference>
<dbReference type="GO" id="GO:0005886">
    <property type="term" value="C:plasma membrane"/>
    <property type="evidence" value="ECO:0007669"/>
    <property type="project" value="UniProtKB-SubCell"/>
</dbReference>
<dbReference type="Pfam" id="PF00771">
    <property type="entry name" value="FHIPEP"/>
    <property type="match status" value="1"/>
</dbReference>
<feature type="transmembrane region" description="Helical" evidence="9">
    <location>
        <begin position="217"/>
        <end position="238"/>
    </location>
</feature>
<dbReference type="RefSeq" id="WP_116385085.1">
    <property type="nucleotide sequence ID" value="NZ_LS483234.1"/>
</dbReference>
<keyword evidence="7 9" id="KW-1133">Transmembrane helix</keyword>
<dbReference type="InterPro" id="IPR006302">
    <property type="entry name" value="T3SS_HrcV"/>
</dbReference>
<dbReference type="Proteomes" id="UP000256805">
    <property type="component" value="Unassembled WGS sequence"/>
</dbReference>
<keyword evidence="10" id="KW-0282">Flagellum</keyword>
<feature type="transmembrane region" description="Helical" evidence="9">
    <location>
        <begin position="299"/>
        <end position="319"/>
    </location>
</feature>
<evidence type="ECO:0000313" key="11">
    <source>
        <dbReference type="Proteomes" id="UP000256805"/>
    </source>
</evidence>
<dbReference type="InterPro" id="IPR042194">
    <property type="entry name" value="FHIPEP_1"/>
</dbReference>
<dbReference type="EMBL" id="OVTA01000039">
    <property type="protein sequence ID" value="SPS00161.1"/>
    <property type="molecule type" value="Genomic_DNA"/>
</dbReference>
<dbReference type="GO" id="GO:0009306">
    <property type="term" value="P:protein secretion"/>
    <property type="evidence" value="ECO:0007669"/>
    <property type="project" value="InterPro"/>
</dbReference>
<dbReference type="Gene3D" id="1.10.8.540">
    <property type="entry name" value="FHIPEP family, domain 3"/>
    <property type="match status" value="1"/>
</dbReference>
<dbReference type="PANTHER" id="PTHR30161:SF2">
    <property type="entry name" value="INVASION PROTEIN INVA"/>
    <property type="match status" value="1"/>
</dbReference>
<evidence type="ECO:0000256" key="8">
    <source>
        <dbReference type="ARBA" id="ARBA00023136"/>
    </source>
</evidence>
<proteinExistence type="inferred from homology"/>
<dbReference type="InterPro" id="IPR042193">
    <property type="entry name" value="FHIPEP_3"/>
</dbReference>
<sequence>MAKLPANLPAFPRGLGPGAPGLQQMAAAASRQSDLALTLLLFAVIALFVLPLPTFLLDLLLTINLGMSLTLLIVATYIPSALSLSTFPSLLLFTTLFRLSLNIASTKLILLHADAGHIIDTFGKLIVGNNVVVGGVVFLIIAIVQFIVIAKGSERVAEVGARFALDAMPGKQMSIDADVRAGTITAGQAQERRRALEQECQLHGAMDGAMKFVKGDAIAGVVIALVNILAGITIGTLMKDMSIGEALQRYAILTIGDGMVSQIPSLLVSIAAGVVITRVSSDEERARAPNLGEVIGKQILAQPKALVVSGLAIAVFVVVPGFPKWTFGLMALVVAGGGYLLMRRAQRSTGTVTWIEMADADEGAAAGTQAAVAPALALELDEGLRGRIDLRLFEQRMTTAKSEVEAELGMVFPRLRIQYRALAERDAYAIRVQDVVASGGVLRPGKRLLEPGARARVDQGVAEAGAPFGPFQEVVWVPAEPGASGADSADGVRTLSCEEVLAVHVGAVIKQHAAPLLGIQDVQSMIHVIQAEAPDLVMELARVVPLQRITDVLRRLLQEGVPIRNLRTIFESLVTWAPKETDAIALTELVRVDLGRLITSRHVGANRSLDAVLFEPALEARVQGAIEKAARGNLLLLSHDVTRDIREQLRVLLEKAADKAGTAGAVGGSGAARVVVVVSVDVRRYIKRLIEPVAPRIPVLSYQEVDEDVTLVPVGWIQNPAGE</sequence>
<dbReference type="PIRSF" id="PIRSF005419">
    <property type="entry name" value="FlhA"/>
    <property type="match status" value="1"/>
</dbReference>
<keyword evidence="10" id="KW-0969">Cilium</keyword>
<evidence type="ECO:0000313" key="10">
    <source>
        <dbReference type="EMBL" id="SPS00161.1"/>
    </source>
</evidence>
<evidence type="ECO:0000256" key="5">
    <source>
        <dbReference type="ARBA" id="ARBA00022519"/>
    </source>
</evidence>
<dbReference type="InterPro" id="IPR042196">
    <property type="entry name" value="FHIPEP_4"/>
</dbReference>
<comment type="subcellular location">
    <subcellularLocation>
        <location evidence="1">Cell inner membrane</location>
        <topology evidence="1">Multi-pass membrane protein</topology>
    </subcellularLocation>
</comment>
<keyword evidence="6 9" id="KW-0812">Transmembrane</keyword>
<dbReference type="PANTHER" id="PTHR30161">
    <property type="entry name" value="FLAGELLAR EXPORT PROTEIN, MEMBRANE FLHA SUBUNIT-RELATED"/>
    <property type="match status" value="1"/>
</dbReference>
<feature type="transmembrane region" description="Helical" evidence="9">
    <location>
        <begin position="35"/>
        <end position="53"/>
    </location>
</feature>
<name>A0A375J6H9_9BURK</name>
<keyword evidence="10" id="KW-0966">Cell projection</keyword>
<gene>
    <name evidence="10" type="primary">sctV</name>
    <name evidence="10" type="ORF">CBM2634_B160047</name>
</gene>
<accession>A0A375J6H9</accession>
<dbReference type="InterPro" id="IPR001712">
    <property type="entry name" value="T3SS_FHIPEP"/>
</dbReference>
<evidence type="ECO:0000256" key="4">
    <source>
        <dbReference type="ARBA" id="ARBA00022475"/>
    </source>
</evidence>
<evidence type="ECO:0000256" key="6">
    <source>
        <dbReference type="ARBA" id="ARBA00022692"/>
    </source>
</evidence>
<evidence type="ECO:0000256" key="7">
    <source>
        <dbReference type="ARBA" id="ARBA00022989"/>
    </source>
</evidence>
<evidence type="ECO:0000256" key="1">
    <source>
        <dbReference type="ARBA" id="ARBA00004429"/>
    </source>
</evidence>
<reference evidence="10 11" key="1">
    <citation type="submission" date="2018-01" db="EMBL/GenBank/DDBJ databases">
        <authorList>
            <person name="Gaut B.S."/>
            <person name="Morton B.R."/>
            <person name="Clegg M.T."/>
            <person name="Duvall M.R."/>
        </authorList>
    </citation>
    <scope>NUCLEOTIDE SEQUENCE [LARGE SCALE GENOMIC DNA]</scope>
    <source>
        <strain evidence="10">Cupriavidus taiwanensis cmp 52</strain>
    </source>
</reference>
<keyword evidence="5" id="KW-0997">Cell inner membrane</keyword>
<protein>
    <submittedName>
        <fullName evidence="10">SctV: non flagellar T3S system conserved transmembrane protein. FHIPEP (Flagella/HR/invasion proteins export pore) family</fullName>
    </submittedName>
</protein>
<keyword evidence="3" id="KW-0813">Transport</keyword>
<evidence type="ECO:0000256" key="9">
    <source>
        <dbReference type="SAM" id="Phobius"/>
    </source>
</evidence>
<dbReference type="PRINTS" id="PR00949">
    <property type="entry name" value="TYPE3IMAPROT"/>
</dbReference>
<dbReference type="PROSITE" id="PS00994">
    <property type="entry name" value="FHIPEP"/>
    <property type="match status" value="1"/>
</dbReference>
<organism evidence="10 11">
    <name type="scientific">Cupriavidus taiwanensis</name>
    <dbReference type="NCBI Taxonomy" id="164546"/>
    <lineage>
        <taxon>Bacteria</taxon>
        <taxon>Pseudomonadati</taxon>
        <taxon>Pseudomonadota</taxon>
        <taxon>Betaproteobacteria</taxon>
        <taxon>Burkholderiales</taxon>
        <taxon>Burkholderiaceae</taxon>
        <taxon>Cupriavidus</taxon>
    </lineage>
</organism>
<dbReference type="Gene3D" id="3.40.50.12790">
    <property type="entry name" value="FHIPEP family, domain 4"/>
    <property type="match status" value="1"/>
</dbReference>
<comment type="similarity">
    <text evidence="2">Belongs to the FHIPEP (flagella/HR/invasion proteins export pore) family.</text>
</comment>
<keyword evidence="8 9" id="KW-0472">Membrane</keyword>
<evidence type="ECO:0000256" key="3">
    <source>
        <dbReference type="ARBA" id="ARBA00022448"/>
    </source>
</evidence>
<dbReference type="InterPro" id="IPR025505">
    <property type="entry name" value="FHIPEP_CS"/>
</dbReference>
<evidence type="ECO:0000256" key="2">
    <source>
        <dbReference type="ARBA" id="ARBA00008835"/>
    </source>
</evidence>
<dbReference type="NCBIfam" id="TIGR01399">
    <property type="entry name" value="hrcV"/>
    <property type="match status" value="1"/>
</dbReference>
<feature type="transmembrane region" description="Helical" evidence="9">
    <location>
        <begin position="131"/>
        <end position="150"/>
    </location>
</feature>
<dbReference type="AlphaFoldDB" id="A0A375J6H9"/>
<keyword evidence="4" id="KW-1003">Cell membrane</keyword>